<protein>
    <submittedName>
        <fullName evidence="1">Uncharacterized protein</fullName>
    </submittedName>
</protein>
<dbReference type="EMBL" id="CP006694">
    <property type="protein sequence ID" value="EKT86015.1"/>
    <property type="molecule type" value="Genomic_DNA"/>
</dbReference>
<gene>
    <name evidence="1" type="ORF">LSS_14792</name>
</gene>
<evidence type="ECO:0000313" key="2">
    <source>
        <dbReference type="Proteomes" id="UP000035800"/>
    </source>
</evidence>
<accession>K8Y8I3</accession>
<evidence type="ECO:0000313" key="1">
    <source>
        <dbReference type="EMBL" id="EKT86015.1"/>
    </source>
</evidence>
<dbReference type="AlphaFoldDB" id="K8Y8I3"/>
<sequence length="94" mass="11224">MNRKTNKRNSFSKNRSRIFRNDFLLLGRIKTVPNRNLHFNFLNKLIVLFSYVFVVRREKIPFSKVSSCLKNTLNLSPTVRLLQPRSRKKPFQSL</sequence>
<proteinExistence type="predicted"/>
<organism evidence="1 2">
    <name type="scientific">Leptospira santarosai serovar Shermani str. LT 821</name>
    <dbReference type="NCBI Taxonomy" id="758847"/>
    <lineage>
        <taxon>Bacteria</taxon>
        <taxon>Pseudomonadati</taxon>
        <taxon>Spirochaetota</taxon>
        <taxon>Spirochaetia</taxon>
        <taxon>Leptospirales</taxon>
        <taxon>Leptospiraceae</taxon>
        <taxon>Leptospira</taxon>
    </lineage>
</organism>
<dbReference type="KEGG" id="lst:LSS_14792"/>
<name>K8Y8I3_9LEPT</name>
<dbReference type="STRING" id="758847.LSS_14792"/>
<dbReference type="Proteomes" id="UP000035800">
    <property type="component" value="Chromosome I"/>
</dbReference>
<reference evidence="1 2" key="2">
    <citation type="journal article" date="2014" name="Emerg. Microbes Infect.">
        <title>Potential impact on kidney infection: a whole-genome analysis of Leptospira santarosai serovar Shermani.</title>
        <authorList>
            <person name="Chou L.F."/>
            <person name="Chen T.W."/>
            <person name="Ko Y.C."/>
            <person name="Pan M.J."/>
            <person name="Tian Y.C."/>
            <person name="Chiu C.H."/>
            <person name="Tang P."/>
            <person name="Hung C.C."/>
            <person name="Yang C.W."/>
        </authorList>
    </citation>
    <scope>NUCLEOTIDE SEQUENCE</scope>
    <source>
        <strain evidence="1 2">LT 821</strain>
    </source>
</reference>
<reference evidence="1 2" key="1">
    <citation type="journal article" date="2012" name="Gene">
        <title>Sequence of Leptospira santarosai serovar Shermani genome and prediction of virulence-associated genes.</title>
        <authorList>
            <person name="Chou L.F."/>
            <person name="Chen Y.T."/>
            <person name="Lu C.W."/>
            <person name="Ko Y.C."/>
            <person name="Tang C.Y."/>
            <person name="Pan M.J."/>
            <person name="Tian Y.C."/>
            <person name="Chiu C.H."/>
            <person name="Hung C.C."/>
            <person name="Yang C.W."/>
        </authorList>
    </citation>
    <scope>NUCLEOTIDE SEQUENCE [LARGE SCALE GENOMIC DNA]</scope>
    <source>
        <strain evidence="1">LT 821</strain>
    </source>
</reference>